<accession>A0AA41WH80</accession>
<reference evidence="2" key="1">
    <citation type="submission" date="2022-06" db="EMBL/GenBank/DDBJ databases">
        <title>Detection of beta-lactamases in bacteria of animal origin.</title>
        <authorList>
            <person name="Mlynarcik P."/>
            <person name="Zdarska V."/>
            <person name="Chudobova H."/>
            <person name="Prochazkova P."/>
            <person name="Hricova K."/>
            <person name="Mezerova K."/>
            <person name="Bardon J."/>
            <person name="Dolejska M."/>
            <person name="Sukkar I."/>
            <person name="Kolar M."/>
        </authorList>
    </citation>
    <scope>NUCLEOTIDE SEQUENCE</scope>
    <source>
        <strain evidence="2">S 300-3</strain>
    </source>
</reference>
<feature type="chain" id="PRO_5041249940" evidence="1">
    <location>
        <begin position="16"/>
        <end position="242"/>
    </location>
</feature>
<feature type="signal peptide" evidence="1">
    <location>
        <begin position="1"/>
        <end position="15"/>
    </location>
</feature>
<dbReference type="PROSITE" id="PS51257">
    <property type="entry name" value="PROKAR_LIPOPROTEIN"/>
    <property type="match status" value="1"/>
</dbReference>
<dbReference type="AlphaFoldDB" id="A0AA41WH80"/>
<comment type="caution">
    <text evidence="2">The sequence shown here is derived from an EMBL/GenBank/DDBJ whole genome shotgun (WGS) entry which is preliminary data.</text>
</comment>
<gene>
    <name evidence="2" type="ORF">NJF43_11770</name>
</gene>
<organism evidence="2 3">
    <name type="scientific">Stutzerimonas nitrititolerans</name>
    <dbReference type="NCBI Taxonomy" id="2482751"/>
    <lineage>
        <taxon>Bacteria</taxon>
        <taxon>Pseudomonadati</taxon>
        <taxon>Pseudomonadota</taxon>
        <taxon>Gammaproteobacteria</taxon>
        <taxon>Pseudomonadales</taxon>
        <taxon>Pseudomonadaceae</taxon>
        <taxon>Stutzerimonas</taxon>
    </lineage>
</organism>
<dbReference type="RefSeq" id="WP_058077250.1">
    <property type="nucleotide sequence ID" value="NZ_DALYPK010000011.1"/>
</dbReference>
<dbReference type="InterPro" id="IPR010239">
    <property type="entry name" value="CHP02001"/>
</dbReference>
<dbReference type="Proteomes" id="UP001165292">
    <property type="component" value="Unassembled WGS sequence"/>
</dbReference>
<evidence type="ECO:0000313" key="2">
    <source>
        <dbReference type="EMBL" id="MCO7545429.1"/>
    </source>
</evidence>
<proteinExistence type="predicted"/>
<dbReference type="Pfam" id="PF09694">
    <property type="entry name" value="Gcw_chp"/>
    <property type="match status" value="1"/>
</dbReference>
<name>A0AA41WH80_9GAMM</name>
<dbReference type="NCBIfam" id="TIGR02001">
    <property type="entry name" value="gcw_chp"/>
    <property type="match status" value="1"/>
</dbReference>
<keyword evidence="1" id="KW-0732">Signal</keyword>
<evidence type="ECO:0000256" key="1">
    <source>
        <dbReference type="SAM" id="SignalP"/>
    </source>
</evidence>
<sequence>MIKRILLPLSIFLLAAGCSTQTKVLEREVGDFDLKLGTAPTRSMAHGLVEPTTAGAFHGGLDLTHASGWYAGQWSPSAGITNGTSLQVNSYAGFLQQPMDDSLGYELGLIHYDFPELENRDRDGYYAGLNFAGSRLGMALNAAPGRTDSTLFLDLGSVTPFGVGVKVKYGSYALENPHYLPGNRSIEMFNDWSLNISRPWLGIQLDLSYTGSSLTGAECEAYSGQNAQCDALVMFRAERQLY</sequence>
<evidence type="ECO:0000313" key="3">
    <source>
        <dbReference type="Proteomes" id="UP001165292"/>
    </source>
</evidence>
<dbReference type="EMBL" id="JAMYBS010000012">
    <property type="protein sequence ID" value="MCO7545429.1"/>
    <property type="molecule type" value="Genomic_DNA"/>
</dbReference>
<protein>
    <submittedName>
        <fullName evidence="2">TorF family putative porin</fullName>
    </submittedName>
</protein>